<dbReference type="AlphaFoldDB" id="A0AAD9N3J9"/>
<feature type="region of interest" description="Disordered" evidence="9">
    <location>
        <begin position="300"/>
        <end position="327"/>
    </location>
</feature>
<feature type="transmembrane region" description="Helical" evidence="10">
    <location>
        <begin position="43"/>
        <end position="67"/>
    </location>
</feature>
<dbReference type="PROSITE" id="PS50262">
    <property type="entry name" value="G_PROTEIN_RECEP_F1_2"/>
    <property type="match status" value="1"/>
</dbReference>
<dbReference type="InterPro" id="IPR050569">
    <property type="entry name" value="TAAR"/>
</dbReference>
<evidence type="ECO:0000256" key="1">
    <source>
        <dbReference type="ARBA" id="ARBA00004651"/>
    </source>
</evidence>
<organism evidence="12 13">
    <name type="scientific">Paralvinella palmiformis</name>
    <dbReference type="NCBI Taxonomy" id="53620"/>
    <lineage>
        <taxon>Eukaryota</taxon>
        <taxon>Metazoa</taxon>
        <taxon>Spiralia</taxon>
        <taxon>Lophotrochozoa</taxon>
        <taxon>Annelida</taxon>
        <taxon>Polychaeta</taxon>
        <taxon>Sedentaria</taxon>
        <taxon>Canalipalpata</taxon>
        <taxon>Terebellida</taxon>
        <taxon>Terebelliformia</taxon>
        <taxon>Alvinellidae</taxon>
        <taxon>Paralvinella</taxon>
    </lineage>
</organism>
<evidence type="ECO:0000256" key="6">
    <source>
        <dbReference type="ARBA" id="ARBA00023136"/>
    </source>
</evidence>
<evidence type="ECO:0000256" key="9">
    <source>
        <dbReference type="SAM" id="MobiDB-lite"/>
    </source>
</evidence>
<dbReference type="PANTHER" id="PTHR24249">
    <property type="entry name" value="HISTAMINE RECEPTOR-RELATED G-PROTEIN COUPLED RECEPTOR"/>
    <property type="match status" value="1"/>
</dbReference>
<dbReference type="InterPro" id="IPR000276">
    <property type="entry name" value="GPCR_Rhodpsn"/>
</dbReference>
<dbReference type="Gene3D" id="1.20.1070.10">
    <property type="entry name" value="Rhodopsin 7-helix transmembrane proteins"/>
    <property type="match status" value="2"/>
</dbReference>
<evidence type="ECO:0000259" key="11">
    <source>
        <dbReference type="PROSITE" id="PS50262"/>
    </source>
</evidence>
<feature type="compositionally biased region" description="Basic and acidic residues" evidence="9">
    <location>
        <begin position="347"/>
        <end position="361"/>
    </location>
</feature>
<keyword evidence="6 10" id="KW-0472">Membrane</keyword>
<gene>
    <name evidence="12" type="ORF">LSH36_275g02024</name>
</gene>
<evidence type="ECO:0000256" key="10">
    <source>
        <dbReference type="SAM" id="Phobius"/>
    </source>
</evidence>
<proteinExistence type="predicted"/>
<feature type="region of interest" description="Disordered" evidence="9">
    <location>
        <begin position="249"/>
        <end position="268"/>
    </location>
</feature>
<dbReference type="Proteomes" id="UP001208570">
    <property type="component" value="Unassembled WGS sequence"/>
</dbReference>
<feature type="domain" description="G-protein coupled receptors family 1 profile" evidence="11">
    <location>
        <begin position="59"/>
        <end position="562"/>
    </location>
</feature>
<evidence type="ECO:0000256" key="8">
    <source>
        <dbReference type="ARBA" id="ARBA00023224"/>
    </source>
</evidence>
<evidence type="ECO:0000313" key="13">
    <source>
        <dbReference type="Proteomes" id="UP001208570"/>
    </source>
</evidence>
<evidence type="ECO:0000256" key="4">
    <source>
        <dbReference type="ARBA" id="ARBA00022989"/>
    </source>
</evidence>
<dbReference type="PRINTS" id="PR00237">
    <property type="entry name" value="GPCRRHODOPSN"/>
</dbReference>
<evidence type="ECO:0000256" key="7">
    <source>
        <dbReference type="ARBA" id="ARBA00023170"/>
    </source>
</evidence>
<feature type="transmembrane region" description="Helical" evidence="10">
    <location>
        <begin position="199"/>
        <end position="217"/>
    </location>
</feature>
<keyword evidence="7" id="KW-0675">Receptor</keyword>
<comment type="caution">
    <text evidence="12">The sequence shown here is derived from an EMBL/GenBank/DDBJ whole genome shotgun (WGS) entry which is preliminary data.</text>
</comment>
<dbReference type="GO" id="GO:0005886">
    <property type="term" value="C:plasma membrane"/>
    <property type="evidence" value="ECO:0007669"/>
    <property type="project" value="UniProtKB-SubCell"/>
</dbReference>
<feature type="compositionally biased region" description="Low complexity" evidence="9">
    <location>
        <begin position="366"/>
        <end position="384"/>
    </location>
</feature>
<keyword evidence="8" id="KW-0807">Transducer</keyword>
<feature type="transmembrane region" description="Helical" evidence="10">
    <location>
        <begin position="507"/>
        <end position="525"/>
    </location>
</feature>
<reference evidence="12" key="1">
    <citation type="journal article" date="2023" name="Mol. Biol. Evol.">
        <title>Third-Generation Sequencing Reveals the Adaptive Role of the Epigenome in Three Deep-Sea Polychaetes.</title>
        <authorList>
            <person name="Perez M."/>
            <person name="Aroh O."/>
            <person name="Sun Y."/>
            <person name="Lan Y."/>
            <person name="Juniper S.K."/>
            <person name="Young C.R."/>
            <person name="Angers B."/>
            <person name="Qian P.Y."/>
        </authorList>
    </citation>
    <scope>NUCLEOTIDE SEQUENCE</scope>
    <source>
        <strain evidence="12">P08H-3</strain>
    </source>
</reference>
<dbReference type="SUPFAM" id="SSF81321">
    <property type="entry name" value="Family A G protein-coupled receptor-like"/>
    <property type="match status" value="1"/>
</dbReference>
<evidence type="ECO:0000256" key="2">
    <source>
        <dbReference type="ARBA" id="ARBA00022475"/>
    </source>
</evidence>
<dbReference type="Pfam" id="PF00001">
    <property type="entry name" value="7tm_1"/>
    <property type="match status" value="1"/>
</dbReference>
<evidence type="ECO:0000256" key="5">
    <source>
        <dbReference type="ARBA" id="ARBA00023040"/>
    </source>
</evidence>
<feature type="region of interest" description="Disordered" evidence="9">
    <location>
        <begin position="469"/>
        <end position="496"/>
    </location>
</feature>
<comment type="subcellular location">
    <subcellularLocation>
        <location evidence="1">Cell membrane</location>
        <topology evidence="1">Multi-pass membrane protein</topology>
    </subcellularLocation>
</comment>
<feature type="transmembrane region" description="Helical" evidence="10">
    <location>
        <begin position="158"/>
        <end position="179"/>
    </location>
</feature>
<keyword evidence="13" id="KW-1185">Reference proteome</keyword>
<keyword evidence="2" id="KW-1003">Cell membrane</keyword>
<evidence type="ECO:0000256" key="3">
    <source>
        <dbReference type="ARBA" id="ARBA00022692"/>
    </source>
</evidence>
<feature type="region of interest" description="Disordered" evidence="9">
    <location>
        <begin position="347"/>
        <end position="387"/>
    </location>
</feature>
<protein>
    <recommendedName>
        <fullName evidence="11">G-protein coupled receptors family 1 profile domain-containing protein</fullName>
    </recommendedName>
</protein>
<keyword evidence="4 10" id="KW-1133">Transmembrane helix</keyword>
<feature type="compositionally biased region" description="Polar residues" evidence="9">
    <location>
        <begin position="300"/>
        <end position="325"/>
    </location>
</feature>
<keyword evidence="3 10" id="KW-0812">Transmembrane</keyword>
<accession>A0AAD9N3J9</accession>
<sequence length="585" mass="64175">MDFSLSHWTDQSVAIRGNDAVVTSYWSDVSSASDNSTSGSLDVGLVVCAGLLMIGSVMGNVFVFVALESAANLRQRNNVLILSLAASDLLRGAICLPLLIIILIGDPNNGSTTCAVFNCFRISLDTSTLLHIALVSLERGFVISSPLIYERIVSRKKMITCVVIAWSVSFCYGIPQMVWSFNYDADQFQSCYVQAPMSFIVFDFLFRFVLPLLCIVVSNCKICHVVNGHIVKMQATVSSQVSQCSHTVRSTNSPRIPMTTDGRCSKTTQTELARRHLQEVRSESSPIMVETSGIASSVGQSLTENQSIKNSGQTLKENPEGTNLDGSLRNLNDGLVLSAVSCVRHSSDEKCSSGESTKIKDTTTLSRSLSLPQISASSQQSPILRRPSASSIYANREKRHSVSFQITPQDHQNDAASCSLQVVRGDRTGVRRDSTLSSEDSTTKTKFQVRRNSKVWTIQDDELCSGYYSEQHSTSSSTTSRSSYSGRRRSRTDSRRFSNVSLQKNKAAKLTIALIVTFVACYLPLEICSMLYTVCSSCISLLAMNVAVIVALSSSLLNPLVYNFYSHEFRKATKEALLSLIRRKG</sequence>
<feature type="compositionally biased region" description="Low complexity" evidence="9">
    <location>
        <begin position="473"/>
        <end position="485"/>
    </location>
</feature>
<feature type="transmembrane region" description="Helical" evidence="10">
    <location>
        <begin position="531"/>
        <end position="552"/>
    </location>
</feature>
<dbReference type="EMBL" id="JAODUP010000275">
    <property type="protein sequence ID" value="KAK2154148.1"/>
    <property type="molecule type" value="Genomic_DNA"/>
</dbReference>
<name>A0AAD9N3J9_9ANNE</name>
<keyword evidence="5" id="KW-0297">G-protein coupled receptor</keyword>
<evidence type="ECO:0000313" key="12">
    <source>
        <dbReference type="EMBL" id="KAK2154148.1"/>
    </source>
</evidence>
<dbReference type="InterPro" id="IPR017452">
    <property type="entry name" value="GPCR_Rhodpsn_7TM"/>
</dbReference>
<dbReference type="GO" id="GO:0004930">
    <property type="term" value="F:G protein-coupled receptor activity"/>
    <property type="evidence" value="ECO:0007669"/>
    <property type="project" value="UniProtKB-KW"/>
</dbReference>